<keyword evidence="2" id="KW-1185">Reference proteome</keyword>
<accession>A0A518IUX3</accession>
<sequence length="65" mass="7109">MQILCFLGGAHFFVTLVTTPTSIMALKLGLMPYRKSPPRKRHVALCGCFTPNITAIVLSLPNASY</sequence>
<organism evidence="1 2">
    <name type="scientific">Rosistilla oblonga</name>
    <dbReference type="NCBI Taxonomy" id="2527990"/>
    <lineage>
        <taxon>Bacteria</taxon>
        <taxon>Pseudomonadati</taxon>
        <taxon>Planctomycetota</taxon>
        <taxon>Planctomycetia</taxon>
        <taxon>Pirellulales</taxon>
        <taxon>Pirellulaceae</taxon>
        <taxon>Rosistilla</taxon>
    </lineage>
</organism>
<gene>
    <name evidence="1" type="ORF">Mal33_28920</name>
</gene>
<dbReference type="EMBL" id="CP036318">
    <property type="protein sequence ID" value="QDV56891.1"/>
    <property type="molecule type" value="Genomic_DNA"/>
</dbReference>
<name>A0A518IUX3_9BACT</name>
<dbReference type="AlphaFoldDB" id="A0A518IUX3"/>
<dbReference type="Proteomes" id="UP000316770">
    <property type="component" value="Chromosome"/>
</dbReference>
<proteinExistence type="predicted"/>
<evidence type="ECO:0000313" key="1">
    <source>
        <dbReference type="EMBL" id="QDV56891.1"/>
    </source>
</evidence>
<protein>
    <submittedName>
        <fullName evidence="1">Uncharacterized protein</fullName>
    </submittedName>
</protein>
<reference evidence="1 2" key="1">
    <citation type="submission" date="2019-02" db="EMBL/GenBank/DDBJ databases">
        <title>Deep-cultivation of Planctomycetes and their phenomic and genomic characterization uncovers novel biology.</title>
        <authorList>
            <person name="Wiegand S."/>
            <person name="Jogler M."/>
            <person name="Boedeker C."/>
            <person name="Pinto D."/>
            <person name="Vollmers J."/>
            <person name="Rivas-Marin E."/>
            <person name="Kohn T."/>
            <person name="Peeters S.H."/>
            <person name="Heuer A."/>
            <person name="Rast P."/>
            <person name="Oberbeckmann S."/>
            <person name="Bunk B."/>
            <person name="Jeske O."/>
            <person name="Meyerdierks A."/>
            <person name="Storesund J.E."/>
            <person name="Kallscheuer N."/>
            <person name="Luecker S."/>
            <person name="Lage O.M."/>
            <person name="Pohl T."/>
            <person name="Merkel B.J."/>
            <person name="Hornburger P."/>
            <person name="Mueller R.-W."/>
            <person name="Bruemmer F."/>
            <person name="Labrenz M."/>
            <person name="Spormann A.M."/>
            <person name="Op den Camp H."/>
            <person name="Overmann J."/>
            <person name="Amann R."/>
            <person name="Jetten M.S.M."/>
            <person name="Mascher T."/>
            <person name="Medema M.H."/>
            <person name="Devos D.P."/>
            <person name="Kaster A.-K."/>
            <person name="Ovreas L."/>
            <person name="Rohde M."/>
            <person name="Galperin M.Y."/>
            <person name="Jogler C."/>
        </authorList>
    </citation>
    <scope>NUCLEOTIDE SEQUENCE [LARGE SCALE GENOMIC DNA]</scope>
    <source>
        <strain evidence="1 2">Mal33</strain>
    </source>
</reference>
<evidence type="ECO:0000313" key="2">
    <source>
        <dbReference type="Proteomes" id="UP000316770"/>
    </source>
</evidence>